<evidence type="ECO:0000313" key="2">
    <source>
        <dbReference type="EMBL" id="APG47166.1"/>
    </source>
</evidence>
<feature type="region of interest" description="Disordered" evidence="1">
    <location>
        <begin position="1"/>
        <end position="34"/>
    </location>
</feature>
<dbReference type="KEGG" id="php:PhaeoP97_01753"/>
<feature type="compositionally biased region" description="Basic and acidic residues" evidence="1">
    <location>
        <begin position="20"/>
        <end position="34"/>
    </location>
</feature>
<reference evidence="3" key="1">
    <citation type="submission" date="2016-07" db="EMBL/GenBank/DDBJ databases">
        <title>Phaeobacter portensis sp. nov., a tropodithietic acid producing bacterium isolated from a German harbor.</title>
        <authorList>
            <person name="Freese H.M."/>
            <person name="Bunk B."/>
            <person name="Breider S."/>
            <person name="Brinkhoff T."/>
        </authorList>
    </citation>
    <scope>NUCLEOTIDE SEQUENCE [LARGE SCALE GENOMIC DNA]</scope>
    <source>
        <strain evidence="3">P97</strain>
    </source>
</reference>
<protein>
    <submittedName>
        <fullName evidence="2">Uncharacterized protein</fullName>
    </submittedName>
</protein>
<dbReference type="EMBL" id="CP016364">
    <property type="protein sequence ID" value="APG47166.1"/>
    <property type="molecule type" value="Genomic_DNA"/>
</dbReference>
<evidence type="ECO:0000313" key="3">
    <source>
        <dbReference type="Proteomes" id="UP000183859"/>
    </source>
</evidence>
<name>A0A1L3I4Z2_9RHOB</name>
<accession>A0A1L3I4Z2</accession>
<organism evidence="2 3">
    <name type="scientific">Phaeobacter porticola</name>
    <dbReference type="NCBI Taxonomy" id="1844006"/>
    <lineage>
        <taxon>Bacteria</taxon>
        <taxon>Pseudomonadati</taxon>
        <taxon>Pseudomonadota</taxon>
        <taxon>Alphaproteobacteria</taxon>
        <taxon>Rhodobacterales</taxon>
        <taxon>Roseobacteraceae</taxon>
        <taxon>Phaeobacter</taxon>
    </lineage>
</organism>
<keyword evidence="3" id="KW-1185">Reference proteome</keyword>
<gene>
    <name evidence="2" type="ORF">PhaeoP97_01753</name>
</gene>
<dbReference type="Proteomes" id="UP000183859">
    <property type="component" value="Chromosome"/>
</dbReference>
<dbReference type="AlphaFoldDB" id="A0A1L3I4Z2"/>
<sequence length="34" mass="3952">MLHEQRMEQTFAASAATNHHRTDVMRDEAAARRI</sequence>
<proteinExistence type="predicted"/>
<evidence type="ECO:0000256" key="1">
    <source>
        <dbReference type="SAM" id="MobiDB-lite"/>
    </source>
</evidence>